<dbReference type="InterPro" id="IPR001841">
    <property type="entry name" value="Znf_RING"/>
</dbReference>
<proteinExistence type="predicted"/>
<organism evidence="2">
    <name type="scientific">viral metagenome</name>
    <dbReference type="NCBI Taxonomy" id="1070528"/>
    <lineage>
        <taxon>unclassified sequences</taxon>
        <taxon>metagenomes</taxon>
        <taxon>organismal metagenomes</taxon>
    </lineage>
</organism>
<dbReference type="EMBL" id="MN740989">
    <property type="protein sequence ID" value="QHU21317.1"/>
    <property type="molecule type" value="Genomic_DNA"/>
</dbReference>
<dbReference type="InterPro" id="IPR013083">
    <property type="entry name" value="Znf_RING/FYVE/PHD"/>
</dbReference>
<evidence type="ECO:0000313" key="2">
    <source>
        <dbReference type="EMBL" id="QHU21317.1"/>
    </source>
</evidence>
<reference evidence="2" key="1">
    <citation type="journal article" date="2020" name="Nature">
        <title>Giant virus diversity and host interactions through global metagenomics.</title>
        <authorList>
            <person name="Schulz F."/>
            <person name="Roux S."/>
            <person name="Paez-Espino D."/>
            <person name="Jungbluth S."/>
            <person name="Walsh D.A."/>
            <person name="Denef V.J."/>
            <person name="McMahon K.D."/>
            <person name="Konstantinidis K.T."/>
            <person name="Eloe-Fadrosh E.A."/>
            <person name="Kyrpides N.C."/>
            <person name="Woyke T."/>
        </authorList>
    </citation>
    <scope>NUCLEOTIDE SEQUENCE</scope>
    <source>
        <strain evidence="2">GVMAG-S-3300013094-109</strain>
    </source>
</reference>
<protein>
    <recommendedName>
        <fullName evidence="1">RING-type domain-containing protein</fullName>
    </recommendedName>
</protein>
<dbReference type="Pfam" id="PF13920">
    <property type="entry name" value="zf-C3HC4_3"/>
    <property type="match status" value="1"/>
</dbReference>
<evidence type="ECO:0000259" key="1">
    <source>
        <dbReference type="PROSITE" id="PS50089"/>
    </source>
</evidence>
<accession>A0A6C0KXB0</accession>
<sequence length="143" mass="17136">MSTNEIIDESNYSMITSYRRYRDSRKNSLEFVHFDCEYECNNFIKSLGRENEKKVKSRCCSNKGFGYYPNEYDNDFQQIINNYKKYETKKYETKKVIVKNCSDTDCCVCLLKNERFTKCGHNFCITCENSWKKTCPMCREPIK</sequence>
<dbReference type="Gene3D" id="3.30.40.10">
    <property type="entry name" value="Zinc/RING finger domain, C3HC4 (zinc finger)"/>
    <property type="match status" value="1"/>
</dbReference>
<dbReference type="SUPFAM" id="SSF57850">
    <property type="entry name" value="RING/U-box"/>
    <property type="match status" value="1"/>
</dbReference>
<feature type="domain" description="RING-type" evidence="1">
    <location>
        <begin position="107"/>
        <end position="139"/>
    </location>
</feature>
<dbReference type="PROSITE" id="PS50089">
    <property type="entry name" value="ZF_RING_2"/>
    <property type="match status" value="1"/>
</dbReference>
<dbReference type="AlphaFoldDB" id="A0A6C0KXB0"/>
<name>A0A6C0KXB0_9ZZZZ</name>